<organism evidence="2 3">
    <name type="scientific">Spirilliplanes yamanashiensis</name>
    <dbReference type="NCBI Taxonomy" id="42233"/>
    <lineage>
        <taxon>Bacteria</taxon>
        <taxon>Bacillati</taxon>
        <taxon>Actinomycetota</taxon>
        <taxon>Actinomycetes</taxon>
        <taxon>Micromonosporales</taxon>
        <taxon>Micromonosporaceae</taxon>
        <taxon>Spirilliplanes</taxon>
    </lineage>
</organism>
<gene>
    <name evidence="2" type="ORF">Sya03_42210</name>
</gene>
<keyword evidence="1" id="KW-0472">Membrane</keyword>
<accession>A0A8J3YBJ5</accession>
<dbReference type="InterPro" id="IPR012902">
    <property type="entry name" value="N_methyl_site"/>
</dbReference>
<protein>
    <submittedName>
        <fullName evidence="2">Uncharacterized protein</fullName>
    </submittedName>
</protein>
<comment type="caution">
    <text evidence="2">The sequence shown here is derived from an EMBL/GenBank/DDBJ whole genome shotgun (WGS) entry which is preliminary data.</text>
</comment>
<feature type="transmembrane region" description="Helical" evidence="1">
    <location>
        <begin position="14"/>
        <end position="33"/>
    </location>
</feature>
<dbReference type="Pfam" id="PF07963">
    <property type="entry name" value="N_methyl"/>
    <property type="match status" value="1"/>
</dbReference>
<evidence type="ECO:0000313" key="3">
    <source>
        <dbReference type="Proteomes" id="UP000652013"/>
    </source>
</evidence>
<name>A0A8J3YBJ5_9ACTN</name>
<keyword evidence="3" id="KW-1185">Reference proteome</keyword>
<dbReference type="SUPFAM" id="SSF54523">
    <property type="entry name" value="Pili subunits"/>
    <property type="match status" value="1"/>
</dbReference>
<keyword evidence="1" id="KW-1133">Transmembrane helix</keyword>
<evidence type="ECO:0000256" key="1">
    <source>
        <dbReference type="SAM" id="Phobius"/>
    </source>
</evidence>
<proteinExistence type="predicted"/>
<evidence type="ECO:0000313" key="2">
    <source>
        <dbReference type="EMBL" id="GIJ04869.1"/>
    </source>
</evidence>
<dbReference type="RefSeq" id="WP_203940102.1">
    <property type="nucleotide sequence ID" value="NZ_BAAAGJ010000005.1"/>
</dbReference>
<dbReference type="AlphaFoldDB" id="A0A8J3YBJ5"/>
<dbReference type="NCBIfam" id="TIGR02532">
    <property type="entry name" value="IV_pilin_GFxxxE"/>
    <property type="match status" value="1"/>
</dbReference>
<sequence>MSARRDDGYTLVEVLVSIGVVGVVMAALGLFFLQTTTAGRRQADEQTAAQLTMAAMEQVSLLNGAALLQGRTQAAVQAQWRAPGVEAYLAAGETELVWSAEPAGPGAAALPTAPEPVLIAGSPSKFSRSWYVGACWQPRRAGECVVVPASQRPSRVPMYRVVIAVTWRSKDCASGLCSYTTATLVGAEQQDPTFS</sequence>
<keyword evidence="1" id="KW-0812">Transmembrane</keyword>
<dbReference type="EMBL" id="BOOY01000030">
    <property type="protein sequence ID" value="GIJ04869.1"/>
    <property type="molecule type" value="Genomic_DNA"/>
</dbReference>
<reference evidence="2" key="1">
    <citation type="submission" date="2021-01" db="EMBL/GenBank/DDBJ databases">
        <title>Whole genome shotgun sequence of Spirilliplanes yamanashiensis NBRC 15828.</title>
        <authorList>
            <person name="Komaki H."/>
            <person name="Tamura T."/>
        </authorList>
    </citation>
    <scope>NUCLEOTIDE SEQUENCE</scope>
    <source>
        <strain evidence="2">NBRC 15828</strain>
    </source>
</reference>
<dbReference type="InterPro" id="IPR045584">
    <property type="entry name" value="Pilin-like"/>
</dbReference>
<dbReference type="Proteomes" id="UP000652013">
    <property type="component" value="Unassembled WGS sequence"/>
</dbReference>